<comment type="caution">
    <text evidence="2">The sequence shown here is derived from an EMBL/GenBank/DDBJ whole genome shotgun (WGS) entry which is preliminary data.</text>
</comment>
<accession>A0A086PBR9</accession>
<keyword evidence="3" id="KW-1185">Reference proteome</keyword>
<protein>
    <recommendedName>
        <fullName evidence="1">Antitoxin Xre-like helix-turn-helix domain-containing protein</fullName>
    </recommendedName>
</protein>
<proteinExistence type="predicted"/>
<name>A0A086PBR9_SPHHM</name>
<feature type="domain" description="Antitoxin Xre-like helix-turn-helix" evidence="1">
    <location>
        <begin position="78"/>
        <end position="135"/>
    </location>
</feature>
<evidence type="ECO:0000313" key="3">
    <source>
        <dbReference type="Proteomes" id="UP000024284"/>
    </source>
</evidence>
<dbReference type="PATRIC" id="fig|1219045.3.peg.1399"/>
<organism evidence="2 3">
    <name type="scientific">Sphingobium herbicidovorans (strain ATCC 700291 / DSM 11019 / CCUG 56400 / KCTC 2939 / LMG 18315 / NBRC 16415 / MH)</name>
    <name type="common">Sphingomonas herbicidovorans</name>
    <dbReference type="NCBI Taxonomy" id="1219045"/>
    <lineage>
        <taxon>Bacteria</taxon>
        <taxon>Pseudomonadati</taxon>
        <taxon>Pseudomonadota</taxon>
        <taxon>Alphaproteobacteria</taxon>
        <taxon>Sphingomonadales</taxon>
        <taxon>Sphingomonadaceae</taxon>
        <taxon>Sphingobium</taxon>
    </lineage>
</organism>
<dbReference type="Proteomes" id="UP000024284">
    <property type="component" value="Unassembled WGS sequence"/>
</dbReference>
<evidence type="ECO:0000313" key="2">
    <source>
        <dbReference type="EMBL" id="KFG90837.1"/>
    </source>
</evidence>
<dbReference type="GO" id="GO:0003677">
    <property type="term" value="F:DNA binding"/>
    <property type="evidence" value="ECO:0007669"/>
    <property type="project" value="InterPro"/>
</dbReference>
<dbReference type="RefSeq" id="WP_244885924.1">
    <property type="nucleotide sequence ID" value="NZ_BCZD01000045.1"/>
</dbReference>
<dbReference type="STRING" id="76947.GCA_002080435_03979"/>
<dbReference type="Pfam" id="PF20432">
    <property type="entry name" value="Xre-like-HTH"/>
    <property type="match status" value="1"/>
</dbReference>
<gene>
    <name evidence="2" type="ORF">BV98_001368</name>
</gene>
<dbReference type="eggNOG" id="COG5606">
    <property type="taxonomic scope" value="Bacteria"/>
</dbReference>
<evidence type="ECO:0000259" key="1">
    <source>
        <dbReference type="Pfam" id="PF20432"/>
    </source>
</evidence>
<reference evidence="2" key="1">
    <citation type="submission" date="2014-08" db="EMBL/GenBank/DDBJ databases">
        <title>Draft genome sequences of Sphingobium herbicidovorans.</title>
        <authorList>
            <person name="Gan H.M."/>
            <person name="Gan H.Y."/>
            <person name="Savka M.A."/>
        </authorList>
    </citation>
    <scope>NUCLEOTIDE SEQUENCE [LARGE SCALE GENOMIC DNA]</scope>
    <source>
        <strain evidence="2">NBRC 16415</strain>
    </source>
</reference>
<sequence length="197" mass="21673">MLVGIISGFHAASGPIKLRFRNDIANIHHLTLDIAPFDDHLTFKQGQMEARMAETVKFGATAPLTPIDVQTFSKSADRERLSGVALKAFRAIVEHWSLSNGEAAALLGVSDSTWDRIKRGSWEQPLSQDQLTRASAAIGVYKGLHLLFADPMADQWPKLPNRGPIFQRKSPVDAMIDGGIPLMLETRRYVDAVRGGL</sequence>
<dbReference type="AlphaFoldDB" id="A0A086PBR9"/>
<dbReference type="EMBL" id="JFZA02000010">
    <property type="protein sequence ID" value="KFG90837.1"/>
    <property type="molecule type" value="Genomic_DNA"/>
</dbReference>
<dbReference type="InterPro" id="IPR046847">
    <property type="entry name" value="Xre-like_HTH"/>
</dbReference>